<feature type="active site" description="Charge relay system; for autoendoproteolytic cleavage activity" evidence="13">
    <location>
        <position position="273"/>
    </location>
</feature>
<keyword evidence="9 13" id="KW-0456">Lyase</keyword>
<evidence type="ECO:0000256" key="12">
    <source>
        <dbReference type="ARBA" id="ARBA00045136"/>
    </source>
</evidence>
<evidence type="ECO:0000256" key="5">
    <source>
        <dbReference type="ARBA" id="ARBA00022989"/>
    </source>
</evidence>
<keyword evidence="13" id="KW-0999">Mitochondrion inner membrane</keyword>
<sequence>MCRAPVHTGWYAHLQERRSLRRRQWREKLRSSQRRVAGAVHHGSRALITRLLAVLGLLVSVSCRPALLAAEYLLAVLGLLVSVRMAFLDGSLVVRWSRGGPGRVLLDTRTLWQARPGEGSGSGSGGGQREQRWSARWANYVRSLRWTPIPLGVGFALIAYQQYRHVLVRERKRTAEGQIDGPVIARPWEVSAYRLLPLRTISRAWGWINSHQLPLWARQPVLGWYVRTFGCKMEEAAEPDLLAYDSLSALFRRELKPGARPVDPHCPLVSPCDGTVLHLGPVDSGRLEQVKGVTYTLNKFLGPSDWETGPQVSAPGDHDEHAAYHQRLVTLPGNSLFHCVIYLAPGDYHRFHSPADWTVRHRRHFPGDLLSVSPLVANWIAGVFCLNERAIYTGKWRHGFFSFAAVGATNVGSIRVYCDETLLTNCRRWRPGVRQDLRLDVEAPHSCVKGAPFGEFNLGSTIVLVFEAPSDFQFSVQPGDPVRMGRPLGASAADAVTTDSPAADAATTDAS</sequence>
<evidence type="ECO:0000256" key="10">
    <source>
        <dbReference type="ARBA" id="ARBA00023264"/>
    </source>
</evidence>
<comment type="PTM">
    <text evidence="13">Is synthesized initially as an inactive proenzyme. Formation of the active enzyme involves a self-maturation process in which the active site pyruvoyl group is generated from an internal serine residue via an autocatalytic post-translational modification. Two non-identical subunits are generated from the proenzyme in this reaction, and the pyruvate is formed at the N-terminus of the alpha chain, which is derived from the carboxyl end of the proenzyme. The autoendoproteolytic cleavage occurs by a canonical serine protease mechanism, in which the side chain hydroxyl group of the serine supplies its oxygen atom to form the C-terminus of the beta chain, while the remainder of the serine residue undergoes an oxidative deamination to produce ammonia and the pyruvoyl prosthetic group on the alpha chain. During this reaction, the Ser that is part of the protease active site of the proenzyme becomes the pyruvoyl prosthetic group, which constitutes an essential element of the active site of the mature decarboxylase.</text>
</comment>
<feature type="topological domain" description="Mitochondrial intermembrane" evidence="13">
    <location>
        <begin position="165"/>
        <end position="511"/>
    </location>
</feature>
<reference evidence="15 16" key="1">
    <citation type="submission" date="2019-07" db="EMBL/GenBank/DDBJ databases">
        <title>Draft genome assembly of a fouling barnacle, Amphibalanus amphitrite (Darwin, 1854): The first reference genome for Thecostraca.</title>
        <authorList>
            <person name="Kim W."/>
        </authorList>
    </citation>
    <scope>NUCLEOTIDE SEQUENCE [LARGE SCALE GENOMIC DNA]</scope>
    <source>
        <strain evidence="15">SNU_AA5</strain>
        <tissue evidence="15">Soma without cirri and trophi</tissue>
    </source>
</reference>
<comment type="subcellular location">
    <molecule>Phosphatidylserine decarboxylase beta chain</molecule>
    <subcellularLocation>
        <location evidence="13">Mitochondrion inner membrane</location>
        <topology evidence="13">Single-pass membrane protein</topology>
        <orientation evidence="13">Intermembrane side</orientation>
    </subcellularLocation>
</comment>
<dbReference type="AlphaFoldDB" id="A0A6A4X0X9"/>
<dbReference type="EC" id="4.1.1.65" evidence="13"/>
<feature type="region of interest" description="Disordered" evidence="14">
    <location>
        <begin position="490"/>
        <end position="511"/>
    </location>
</feature>
<dbReference type="InterPro" id="IPR033177">
    <property type="entry name" value="PSD-B"/>
</dbReference>
<comment type="caution">
    <text evidence="15">The sequence shown here is derived from an EMBL/GenBank/DDBJ whole genome shotgun (WGS) entry which is preliminary data.</text>
</comment>
<evidence type="ECO:0000256" key="8">
    <source>
        <dbReference type="ARBA" id="ARBA00023209"/>
    </source>
</evidence>
<dbReference type="Pfam" id="PF02666">
    <property type="entry name" value="PS_Dcarbxylase"/>
    <property type="match status" value="1"/>
</dbReference>
<evidence type="ECO:0000256" key="4">
    <source>
        <dbReference type="ARBA" id="ARBA00022793"/>
    </source>
</evidence>
<organism evidence="15 16">
    <name type="scientific">Amphibalanus amphitrite</name>
    <name type="common">Striped barnacle</name>
    <name type="synonym">Balanus amphitrite</name>
    <dbReference type="NCBI Taxonomy" id="1232801"/>
    <lineage>
        <taxon>Eukaryota</taxon>
        <taxon>Metazoa</taxon>
        <taxon>Ecdysozoa</taxon>
        <taxon>Arthropoda</taxon>
        <taxon>Crustacea</taxon>
        <taxon>Multicrustacea</taxon>
        <taxon>Cirripedia</taxon>
        <taxon>Thoracica</taxon>
        <taxon>Thoracicalcarea</taxon>
        <taxon>Balanomorpha</taxon>
        <taxon>Balanoidea</taxon>
        <taxon>Balanidae</taxon>
        <taxon>Amphibalaninae</taxon>
        <taxon>Amphibalanus</taxon>
    </lineage>
</organism>
<comment type="similarity">
    <text evidence="13">Belongs to the phosphatidylserine decarboxylase family. PSD-B subfamily. Eukaryotic type I sub-subfamily.</text>
</comment>
<dbReference type="UniPathway" id="UPA00558">
    <property type="reaction ID" value="UER00616"/>
</dbReference>
<evidence type="ECO:0000256" key="6">
    <source>
        <dbReference type="ARBA" id="ARBA00023098"/>
    </source>
</evidence>
<feature type="active site" description="Charge relay system; for autoendoproteolytic cleavage activity" evidence="13">
    <location>
        <position position="460"/>
    </location>
</feature>
<proteinExistence type="inferred from homology"/>
<comment type="function">
    <text evidence="12">Catalyzes the formation of phosphatidylethanolamine (PtdEtn) from phosphatidylserine (PtdSer). Plays a central role in phospholipid metabolism and in the interorganelle trafficking of phosphatidylserine. May be involved in lipid droplet biogenesis at the endoplasmic reticulum membrane.</text>
</comment>
<dbReference type="NCBIfam" id="TIGR00163">
    <property type="entry name" value="PS_decarb"/>
    <property type="match status" value="1"/>
</dbReference>
<evidence type="ECO:0000256" key="11">
    <source>
        <dbReference type="ARBA" id="ARBA00023317"/>
    </source>
</evidence>
<feature type="active site" description="Charge relay system; for autoendoproteolytic cleavage activity" evidence="13">
    <location>
        <position position="352"/>
    </location>
</feature>
<keyword evidence="13" id="KW-0496">Mitochondrion</keyword>
<evidence type="ECO:0000256" key="9">
    <source>
        <dbReference type="ARBA" id="ARBA00023239"/>
    </source>
</evidence>
<dbReference type="GO" id="GO:0004609">
    <property type="term" value="F:phosphatidylserine decarboxylase activity"/>
    <property type="evidence" value="ECO:0007669"/>
    <property type="project" value="UniProtKB-UniRule"/>
</dbReference>
<protein>
    <recommendedName>
        <fullName evidence="13">Phosphatidylserine decarboxylase proenzyme, mitochondrial</fullName>
        <ecNumber evidence="13">4.1.1.65</ecNumber>
    </recommendedName>
    <component>
        <recommendedName>
            <fullName evidence="13">Phosphatidylserine decarboxylase beta chain</fullName>
        </recommendedName>
    </component>
    <component>
        <recommendedName>
            <fullName evidence="13">Phosphatidylserine decarboxylase alpha chain</fullName>
        </recommendedName>
    </component>
</protein>
<feature type="active site" description="Schiff-base intermediate with substrate; via pyruvic acid; for decarboxylase activity" evidence="13">
    <location>
        <position position="460"/>
    </location>
</feature>
<feature type="site" description="Cleavage (non-hydrolytic); by autocatalysis" evidence="13">
    <location>
        <begin position="459"/>
        <end position="460"/>
    </location>
</feature>
<keyword evidence="11 13" id="KW-0670">Pyruvate</keyword>
<keyword evidence="16" id="KW-1185">Reference proteome</keyword>
<comment type="cofactor">
    <cofactor evidence="13">
        <name>pyruvate</name>
        <dbReference type="ChEBI" id="CHEBI:15361"/>
    </cofactor>
    <text evidence="13">Binds 1 pyruvoyl group covalently per subunit.</text>
</comment>
<keyword evidence="13" id="KW-0865">Zymogen</keyword>
<evidence type="ECO:0000256" key="13">
    <source>
        <dbReference type="HAMAP-Rule" id="MF_03208"/>
    </source>
</evidence>
<name>A0A6A4X0X9_AMPAM</name>
<dbReference type="GO" id="GO:0005743">
    <property type="term" value="C:mitochondrial inner membrane"/>
    <property type="evidence" value="ECO:0007669"/>
    <property type="project" value="UniProtKB-SubCell"/>
</dbReference>
<feature type="chain" id="PRO_5025741928" description="Phosphatidylserine decarboxylase alpha chain" evidence="13">
    <location>
        <begin position="460"/>
        <end position="511"/>
    </location>
</feature>
<comment type="subcellular location">
    <molecule>Phosphatidylserine decarboxylase alpha chain</molecule>
    <subcellularLocation>
        <location evidence="13">Mitochondrion inner membrane</location>
        <topology evidence="13">Peripheral membrane protein</topology>
        <orientation evidence="13">Intermembrane side</orientation>
    </subcellularLocation>
    <text evidence="13">Anchored to the mitochondrial inner membrane through its interaction with the integral membrane beta chain.</text>
</comment>
<dbReference type="PANTHER" id="PTHR10067">
    <property type="entry name" value="PHOSPHATIDYLSERINE DECARBOXYLASE"/>
    <property type="match status" value="1"/>
</dbReference>
<feature type="topological domain" description="Mitochondrial matrix" evidence="13">
    <location>
        <begin position="1"/>
        <end position="145"/>
    </location>
</feature>
<dbReference type="PANTHER" id="PTHR10067:SF6">
    <property type="entry name" value="PHOSPHATIDYLSERINE DECARBOXYLASE PROENZYME, MITOCHONDRIAL"/>
    <property type="match status" value="1"/>
</dbReference>
<evidence type="ECO:0000256" key="2">
    <source>
        <dbReference type="ARBA" id="ARBA00022516"/>
    </source>
</evidence>
<gene>
    <name evidence="15" type="primary">Pisd_1</name>
    <name evidence="15" type="ORF">FJT64_016456</name>
</gene>
<keyword evidence="8 13" id="KW-0594">Phospholipid biosynthesis</keyword>
<dbReference type="EMBL" id="VIIS01000128">
    <property type="protein sequence ID" value="KAF0312875.1"/>
    <property type="molecule type" value="Genomic_DNA"/>
</dbReference>
<feature type="chain" id="PRO_5025741929" description="Phosphatidylserine decarboxylase beta chain" evidence="13">
    <location>
        <begin position="1"/>
        <end position="459"/>
    </location>
</feature>
<evidence type="ECO:0000256" key="14">
    <source>
        <dbReference type="SAM" id="MobiDB-lite"/>
    </source>
</evidence>
<keyword evidence="4 13" id="KW-0210">Decarboxylase</keyword>
<comment type="subunit">
    <text evidence="13">Heterodimer of a large membrane-associated beta subunit and a small pyruvoyl-containing alpha subunit.</text>
</comment>
<keyword evidence="2 13" id="KW-0444">Lipid biosynthesis</keyword>
<evidence type="ECO:0000313" key="16">
    <source>
        <dbReference type="Proteomes" id="UP000440578"/>
    </source>
</evidence>
<dbReference type="InterPro" id="IPR003817">
    <property type="entry name" value="PS_Dcarbxylase"/>
</dbReference>
<keyword evidence="6 13" id="KW-0443">Lipid metabolism</keyword>
<evidence type="ECO:0000313" key="15">
    <source>
        <dbReference type="EMBL" id="KAF0312875.1"/>
    </source>
</evidence>
<comment type="catalytic activity">
    <reaction evidence="13">
        <text>a 1,2-diacyl-sn-glycero-3-phospho-L-serine + H(+) = a 1,2-diacyl-sn-glycero-3-phosphoethanolamine + CO2</text>
        <dbReference type="Rhea" id="RHEA:20828"/>
        <dbReference type="ChEBI" id="CHEBI:15378"/>
        <dbReference type="ChEBI" id="CHEBI:16526"/>
        <dbReference type="ChEBI" id="CHEBI:57262"/>
        <dbReference type="ChEBI" id="CHEBI:64612"/>
        <dbReference type="EC" id="4.1.1.65"/>
    </reaction>
</comment>
<feature type="modified residue" description="Pyruvic acid (Ser); by autocatalysis" evidence="13">
    <location>
        <position position="460"/>
    </location>
</feature>
<dbReference type="InterPro" id="IPR033661">
    <property type="entry name" value="PSD_type1_euk"/>
</dbReference>
<dbReference type="Proteomes" id="UP000440578">
    <property type="component" value="Unassembled WGS sequence"/>
</dbReference>
<dbReference type="HAMAP" id="MF_03208">
    <property type="entry name" value="PS_decarb_PSD_B_type1_euk"/>
    <property type="match status" value="1"/>
</dbReference>
<accession>A0A6A4X0X9</accession>
<evidence type="ECO:0000256" key="1">
    <source>
        <dbReference type="ARBA" id="ARBA00005189"/>
    </source>
</evidence>
<keyword evidence="10 13" id="KW-1208">Phospholipid metabolism</keyword>
<keyword evidence="7 13" id="KW-0472">Membrane</keyword>
<dbReference type="GO" id="GO:0006646">
    <property type="term" value="P:phosphatidylethanolamine biosynthetic process"/>
    <property type="evidence" value="ECO:0007669"/>
    <property type="project" value="UniProtKB-UniRule"/>
</dbReference>
<comment type="pathway">
    <text evidence="1">Lipid metabolism.</text>
</comment>
<keyword evidence="3 13" id="KW-0812">Transmembrane</keyword>
<evidence type="ECO:0000256" key="7">
    <source>
        <dbReference type="ARBA" id="ARBA00023136"/>
    </source>
</evidence>
<comment type="pathway">
    <text evidence="13">Phospholipid metabolism; phosphatidylethanolamine biosynthesis; phosphatidylethanolamine from CDP-diacylglycerol: step 2/2.</text>
</comment>
<dbReference type="GO" id="GO:0016540">
    <property type="term" value="P:protein autoprocessing"/>
    <property type="evidence" value="ECO:0007669"/>
    <property type="project" value="UniProtKB-UniRule"/>
</dbReference>
<evidence type="ECO:0000256" key="3">
    <source>
        <dbReference type="ARBA" id="ARBA00022692"/>
    </source>
</evidence>
<keyword evidence="5 13" id="KW-1133">Transmembrane helix</keyword>